<comment type="caution">
    <text evidence="3">The sequence shown here is derived from an EMBL/GenBank/DDBJ whole genome shotgun (WGS) entry which is preliminary data.</text>
</comment>
<keyword evidence="4" id="KW-1185">Reference proteome</keyword>
<keyword evidence="2" id="KW-0732">Signal</keyword>
<feature type="signal peptide" evidence="2">
    <location>
        <begin position="1"/>
        <end position="19"/>
    </location>
</feature>
<dbReference type="RefSeq" id="WP_034643721.1">
    <property type="nucleotide sequence ID" value="NZ_CBCSJC010000021.1"/>
</dbReference>
<evidence type="ECO:0000256" key="1">
    <source>
        <dbReference type="SAM" id="MobiDB-lite"/>
    </source>
</evidence>
<dbReference type="EMBL" id="JOTN01000034">
    <property type="protein sequence ID" value="KEK17278.1"/>
    <property type="molecule type" value="Genomic_DNA"/>
</dbReference>
<evidence type="ECO:0000313" key="3">
    <source>
        <dbReference type="EMBL" id="KEK17278.1"/>
    </source>
</evidence>
<reference evidence="3 4" key="1">
    <citation type="submission" date="2014-06" db="EMBL/GenBank/DDBJ databases">
        <title>Draft genome sequence of Bacillus manliponensis JCM 15802 (MCCC 1A00708).</title>
        <authorList>
            <person name="Lai Q."/>
            <person name="Liu Y."/>
            <person name="Shao Z."/>
        </authorList>
    </citation>
    <scope>NUCLEOTIDE SEQUENCE [LARGE SCALE GENOMIC DNA]</scope>
    <source>
        <strain evidence="3 4">JCM 15802</strain>
    </source>
</reference>
<gene>
    <name evidence="3" type="ORF">BAMA_15945</name>
</gene>
<sequence length="178" mass="20231">MKRRILATSLILLSTVLYGCNNSNDVATTAEEKVTEKNESTTNIKKSGHKKEEQLSQEINYLKKEKEMFLQAKEHGKTLFWSLVHGDSETLDNLLSDKFQVFDDKIIEEDGQSFDIPFNNYAGEEAKVVVNNFSLEGNKLLIMYDIQPSNDEGSYHLGVTFVEDAKGDISIENFYFDA</sequence>
<dbReference type="AlphaFoldDB" id="A0A073K4R6"/>
<dbReference type="Proteomes" id="UP000027822">
    <property type="component" value="Unassembled WGS sequence"/>
</dbReference>
<evidence type="ECO:0008006" key="5">
    <source>
        <dbReference type="Google" id="ProtNLM"/>
    </source>
</evidence>
<evidence type="ECO:0000313" key="4">
    <source>
        <dbReference type="Proteomes" id="UP000027822"/>
    </source>
</evidence>
<organism evidence="3 4">
    <name type="scientific">Bacillus manliponensis</name>
    <dbReference type="NCBI Taxonomy" id="574376"/>
    <lineage>
        <taxon>Bacteria</taxon>
        <taxon>Bacillati</taxon>
        <taxon>Bacillota</taxon>
        <taxon>Bacilli</taxon>
        <taxon>Bacillales</taxon>
        <taxon>Bacillaceae</taxon>
        <taxon>Bacillus</taxon>
        <taxon>Bacillus cereus group</taxon>
    </lineage>
</organism>
<accession>A0A073K4R6</accession>
<dbReference type="PROSITE" id="PS51257">
    <property type="entry name" value="PROKAR_LIPOPROTEIN"/>
    <property type="match status" value="1"/>
</dbReference>
<feature type="chain" id="PRO_5038376505" description="Lipoprotein" evidence="2">
    <location>
        <begin position="20"/>
        <end position="178"/>
    </location>
</feature>
<protein>
    <recommendedName>
        <fullName evidence="5">Lipoprotein</fullName>
    </recommendedName>
</protein>
<evidence type="ECO:0000256" key="2">
    <source>
        <dbReference type="SAM" id="SignalP"/>
    </source>
</evidence>
<name>A0A073K4R6_9BACI</name>
<feature type="region of interest" description="Disordered" evidence="1">
    <location>
        <begin position="31"/>
        <end position="51"/>
    </location>
</feature>
<proteinExistence type="predicted"/>